<feature type="region of interest" description="Disordered" evidence="2">
    <location>
        <begin position="468"/>
        <end position="513"/>
    </location>
</feature>
<feature type="region of interest" description="Disordered" evidence="2">
    <location>
        <begin position="1"/>
        <end position="72"/>
    </location>
</feature>
<feature type="compositionally biased region" description="Polar residues" evidence="2">
    <location>
        <begin position="478"/>
        <end position="511"/>
    </location>
</feature>
<feature type="compositionally biased region" description="Polar residues" evidence="2">
    <location>
        <begin position="586"/>
        <end position="602"/>
    </location>
</feature>
<dbReference type="InParanoid" id="A0A077ZYR2"/>
<dbReference type="Proteomes" id="UP000039865">
    <property type="component" value="Unassembled WGS sequence"/>
</dbReference>
<feature type="region of interest" description="Disordered" evidence="2">
    <location>
        <begin position="834"/>
        <end position="988"/>
    </location>
</feature>
<evidence type="ECO:0000256" key="1">
    <source>
        <dbReference type="SAM" id="Coils"/>
    </source>
</evidence>
<feature type="compositionally biased region" description="Acidic residues" evidence="2">
    <location>
        <begin position="1381"/>
        <end position="1396"/>
    </location>
</feature>
<feature type="compositionally biased region" description="Acidic residues" evidence="2">
    <location>
        <begin position="11"/>
        <end position="23"/>
    </location>
</feature>
<proteinExistence type="predicted"/>
<feature type="compositionally biased region" description="Acidic residues" evidence="2">
    <location>
        <begin position="33"/>
        <end position="57"/>
    </location>
</feature>
<feature type="region of interest" description="Disordered" evidence="2">
    <location>
        <begin position="1094"/>
        <end position="1141"/>
    </location>
</feature>
<evidence type="ECO:0000256" key="2">
    <source>
        <dbReference type="SAM" id="MobiDB-lite"/>
    </source>
</evidence>
<evidence type="ECO:0000313" key="3">
    <source>
        <dbReference type="EMBL" id="CDW75040.1"/>
    </source>
</evidence>
<dbReference type="OMA" id="HEEHSIE"/>
<dbReference type="EMBL" id="CCKQ01003898">
    <property type="protein sequence ID" value="CDW75040.1"/>
    <property type="molecule type" value="Genomic_DNA"/>
</dbReference>
<feature type="region of interest" description="Disordered" evidence="2">
    <location>
        <begin position="1339"/>
        <end position="1424"/>
    </location>
</feature>
<accession>A0A077ZYR2</accession>
<feature type="compositionally biased region" description="Acidic residues" evidence="2">
    <location>
        <begin position="1341"/>
        <end position="1357"/>
    </location>
</feature>
<feature type="compositionally biased region" description="Acidic residues" evidence="2">
    <location>
        <begin position="875"/>
        <end position="896"/>
    </location>
</feature>
<feature type="compositionally biased region" description="Low complexity" evidence="2">
    <location>
        <begin position="1110"/>
        <end position="1122"/>
    </location>
</feature>
<feature type="coiled-coil region" evidence="1">
    <location>
        <begin position="521"/>
        <end position="555"/>
    </location>
</feature>
<feature type="compositionally biased region" description="Basic and acidic residues" evidence="2">
    <location>
        <begin position="920"/>
        <end position="938"/>
    </location>
</feature>
<feature type="compositionally biased region" description="Acidic residues" evidence="2">
    <location>
        <begin position="970"/>
        <end position="988"/>
    </location>
</feature>
<feature type="compositionally biased region" description="Basic and acidic residues" evidence="2">
    <location>
        <begin position="856"/>
        <end position="874"/>
    </location>
</feature>
<keyword evidence="4" id="KW-1185">Reference proteome</keyword>
<feature type="compositionally biased region" description="Acidic residues" evidence="2">
    <location>
        <begin position="939"/>
        <end position="954"/>
    </location>
</feature>
<organism evidence="3 4">
    <name type="scientific">Stylonychia lemnae</name>
    <name type="common">Ciliate</name>
    <dbReference type="NCBI Taxonomy" id="5949"/>
    <lineage>
        <taxon>Eukaryota</taxon>
        <taxon>Sar</taxon>
        <taxon>Alveolata</taxon>
        <taxon>Ciliophora</taxon>
        <taxon>Intramacronucleata</taxon>
        <taxon>Spirotrichea</taxon>
        <taxon>Stichotrichia</taxon>
        <taxon>Sporadotrichida</taxon>
        <taxon>Oxytrichidae</taxon>
        <taxon>Stylonychinae</taxon>
        <taxon>Stylonychia</taxon>
    </lineage>
</organism>
<feature type="region of interest" description="Disordered" evidence="2">
    <location>
        <begin position="1273"/>
        <end position="1319"/>
    </location>
</feature>
<name>A0A077ZYR2_STYLE</name>
<feature type="coiled-coil region" evidence="1">
    <location>
        <begin position="310"/>
        <end position="393"/>
    </location>
</feature>
<feature type="compositionally biased region" description="Basic and acidic residues" evidence="2">
    <location>
        <begin position="1095"/>
        <end position="1104"/>
    </location>
</feature>
<feature type="compositionally biased region" description="Basic and acidic residues" evidence="2">
    <location>
        <begin position="897"/>
        <end position="906"/>
    </location>
</feature>
<protein>
    <submittedName>
        <fullName evidence="3">Uncharacterized protein</fullName>
    </submittedName>
</protein>
<feature type="compositionally biased region" description="Polar residues" evidence="2">
    <location>
        <begin position="1305"/>
        <end position="1319"/>
    </location>
</feature>
<dbReference type="OrthoDB" id="312996at2759"/>
<feature type="compositionally biased region" description="Low complexity" evidence="2">
    <location>
        <begin position="1274"/>
        <end position="1284"/>
    </location>
</feature>
<feature type="compositionally biased region" description="Acidic residues" evidence="2">
    <location>
        <begin position="1414"/>
        <end position="1424"/>
    </location>
</feature>
<gene>
    <name evidence="3" type="primary">Contig15399.g16415</name>
    <name evidence="3" type="ORF">STYLEM_4025</name>
</gene>
<keyword evidence="1" id="KW-0175">Coiled coil</keyword>
<feature type="region of interest" description="Disordered" evidence="2">
    <location>
        <begin position="580"/>
        <end position="627"/>
    </location>
</feature>
<feature type="compositionally biased region" description="Polar residues" evidence="2">
    <location>
        <begin position="609"/>
        <end position="620"/>
    </location>
</feature>
<reference evidence="3 4" key="1">
    <citation type="submission" date="2014-06" db="EMBL/GenBank/DDBJ databases">
        <authorList>
            <person name="Swart Estienne"/>
        </authorList>
    </citation>
    <scope>NUCLEOTIDE SEQUENCE [LARGE SCALE GENOMIC DNA]</scope>
    <source>
        <strain evidence="3 4">130c</strain>
    </source>
</reference>
<sequence length="1424" mass="164574">MKKQEGGYQLPDDEQYEDEEFEGQDPNMNVNQMDDEDDEAEEEDGNNNEGGEDEEDGDQRMTPGNAANGYDNIEMNQNFQYPILPMNGLIRPQTAAHPQFSQGRLRPNSGKSQEMQLQMQMQSQQTQQHLQNFQPQPYTSNQQQSPITLNAWSNPQMQMQLLQQQQQMLMQQQQQQMAYTQMQQYQQPLGTGGVGGFFQQNSTNLNNISFKRRPNTGTRKNHLFQFGLPKKSLALKNGPSIMDSEMSRMRVQIMEQELNKKDRYIDDLISQQDSYQIGGVGGPIIQNSKVASIQKPKLENHLTLNLKRIVRELQLTIDKKQDEIDILKKNFKSTKLNEMEVELQVYIDECTRMRHQLEEVIKSKDTFADPEELKVIEEKFQQQEIIIAQLRNENNQLALAFGQKDQEALSLRELVNEYEKKSKLQKLGQSKDNMKVKKQLKDRERDLKSLRDQVNLLKIQNEELKNKLDDNGKKGIPNNYSNKPQVSSSSVPSTINNVNSLSTNQNSGNNDTEVKRLRLEIEQRDSKLKEQSTLVQNLQQKLQEKVQELGKESQEKEKFRGLYEKYQDLVVQLQTQLEDGGVSVPKKQNSTIQKSNPEQQQKSIHDTNKSQQDQLKASQKSVDKLPKVDPSKLSQTILALKLKLQSKAFKYEQLKDFFFKPYQPENDVSIKFLSEIFDSNGIEDKQSLLLARYLIEPSDQSQVIYDVELSKKQKLIVTSLSKMIGQYQIFNDQTVIKQYQERIAKALQPCKESFKECLQMEDYEEEGILSIGQIKECFETLELLSDDQINEELFDYLVFVLYQKSEGLEKLSYPLLFELIEGKLLLNQMSVGSEGVQSRKRPESSSPQKIKARNKGKLEEEAKQKKETAKIKNEDEQEENYEEEFEQLLDKDDEDNDKSPTVDRKAQAKVAESEDEDEDHSIFKLQDVKSLKNMRNEDNDQEDEDQEQDDEDDNRQEKGQVKVQDQQQQNDEDQEEDNYDEAQDNEEINEEQMLDVAERCFVRIAEAIIKAGLSVRDSFANFLIVERIEDQVIELLSPIGFLEGVKDLGITDLEELEVACLMRVLTKEKLDNAIMLKELIVIMENFGIQDDEGQAEYHEEHSIENENEMSPNPSQSNANSSPDKGGDSNKPKKKKKKKEEGGLDLNQLDKKSIKILAKLILALMELNVSLYDFFGGAIYEQQVKTKSKQNIVELINAKDFFRYLRDQGVRKRDTPHQNLQLFLCLDPNYSHLLMLKKIARALDNMAKNEEIMANILADVDNGDLEAAVHPENEIQQQQLQQQIQNDKQGERLGTIGEDGDEDLQQHTNKNQGSQSMQNNIPNYEELDDEELANQIKHDNEENSQDEEEENYENEENIQNDYGQVPTEIEARQRHLQQQQEDNADQEEEYVGDDVEPEPISKEQAQRQGQGDSQNYDEDDINEDL</sequence>
<evidence type="ECO:0000313" key="4">
    <source>
        <dbReference type="Proteomes" id="UP000039865"/>
    </source>
</evidence>